<comment type="caution">
    <text evidence="7">The sequence shown here is derived from an EMBL/GenBank/DDBJ whole genome shotgun (WGS) entry which is preliminary data.</text>
</comment>
<evidence type="ECO:0000313" key="7">
    <source>
        <dbReference type="EMBL" id="RMU20383.1"/>
    </source>
</evidence>
<dbReference type="EMBL" id="RBTW01000119">
    <property type="protein sequence ID" value="RMU20383.1"/>
    <property type="molecule type" value="Genomic_DNA"/>
</dbReference>
<dbReference type="InterPro" id="IPR005083">
    <property type="entry name" value="YopJ-like"/>
</dbReference>
<dbReference type="Proteomes" id="UP000271817">
    <property type="component" value="Unassembled WGS sequence"/>
</dbReference>
<evidence type="ECO:0000256" key="5">
    <source>
        <dbReference type="ARBA" id="ARBA00048662"/>
    </source>
</evidence>
<evidence type="ECO:0000256" key="4">
    <source>
        <dbReference type="ARBA" id="ARBA00048364"/>
    </source>
</evidence>
<protein>
    <submittedName>
        <fullName evidence="7">AvrPpiG1 protein</fullName>
    </submittedName>
</protein>
<evidence type="ECO:0000256" key="2">
    <source>
        <dbReference type="ARBA" id="ARBA00023315"/>
    </source>
</evidence>
<evidence type="ECO:0000256" key="3">
    <source>
        <dbReference type="ARBA" id="ARBA00023785"/>
    </source>
</evidence>
<dbReference type="Pfam" id="PF03421">
    <property type="entry name" value="Acetyltransf_14"/>
    <property type="match status" value="1"/>
</dbReference>
<dbReference type="InterPro" id="IPR053633">
    <property type="entry name" value="Ser/Thr_acetyltransferase"/>
</dbReference>
<comment type="similarity">
    <text evidence="3">Belongs to the acetyltransferase YopJ family.</text>
</comment>
<proteinExistence type="inferred from homology"/>
<dbReference type="NCBIfam" id="NF041334">
    <property type="entry name" value="XopJ"/>
    <property type="match status" value="1"/>
</dbReference>
<sequence length="408" mass="45929">MMCPQLTVSGWLDKWDDHHSWNHGSLADHSRAFNPEAFLSSKENITMGICVSKPSVRHDYNEDYGRNYGADTAQASSNTSSSDSEWEQSPPHSPRQPVAADIPDRAKDKISALRESYYRSQMSSNPNLLDYAKNILDNIEYRQSNIDTLQLDAQNLGSLAAAYNTSFSQLNLHCFDSRIAFLDHLQSHNEPGAWRGVFRLNPPTLHHVAVDVRNHSNGQKTLIVLEPITAYKDDVYPPAYLPGYPQLREEVNTRFRGNAKMSVIETDAQRSWHDCVIFSLNFALCAYQKDSAFDSLHEKLAESGYCFPGNEDSRSRLARGIELIDGKQVLPAVFYKHAHSRGTVTAVANAQPHIANDNVSTNRSSSRETLNERAEAFRVHREGGDPENYSMSIESSRARKIRKALESQ</sequence>
<name>A0AB37R621_PSEAV</name>
<reference evidence="7 8" key="1">
    <citation type="submission" date="2018-08" db="EMBL/GenBank/DDBJ databases">
        <title>Recombination of ecologically and evolutionarily significant loci maintains genetic cohesion in the Pseudomonas syringae species complex.</title>
        <authorList>
            <person name="Dillon M."/>
            <person name="Thakur S."/>
            <person name="Almeida R.N.D."/>
            <person name="Weir B.S."/>
            <person name="Guttman D.S."/>
        </authorList>
    </citation>
    <scope>NUCLEOTIDE SEQUENCE [LARGE SCALE GENOMIC DNA]</scope>
    <source>
        <strain evidence="7 8">ICMP 3402</strain>
    </source>
</reference>
<accession>A0AB37R621</accession>
<organism evidence="7 8">
    <name type="scientific">Pseudomonas amygdali pv. lachrymans</name>
    <name type="common">Pseudomonas syringae pv. lachrymans</name>
    <dbReference type="NCBI Taxonomy" id="53707"/>
    <lineage>
        <taxon>Bacteria</taxon>
        <taxon>Pseudomonadati</taxon>
        <taxon>Pseudomonadota</taxon>
        <taxon>Gammaproteobacteria</taxon>
        <taxon>Pseudomonadales</taxon>
        <taxon>Pseudomonadaceae</taxon>
        <taxon>Pseudomonas</taxon>
        <taxon>Pseudomonas amygdali</taxon>
    </lineage>
</organism>
<feature type="region of interest" description="Disordered" evidence="6">
    <location>
        <begin position="379"/>
        <end position="408"/>
    </location>
</feature>
<evidence type="ECO:0000313" key="8">
    <source>
        <dbReference type="Proteomes" id="UP000271817"/>
    </source>
</evidence>
<keyword evidence="2" id="KW-0012">Acyltransferase</keyword>
<gene>
    <name evidence="7" type="ORF">ALP33_101071</name>
</gene>
<feature type="compositionally biased region" description="Low complexity" evidence="6">
    <location>
        <begin position="71"/>
        <end position="89"/>
    </location>
</feature>
<keyword evidence="1" id="KW-0808">Transferase</keyword>
<dbReference type="AlphaFoldDB" id="A0AB37R621"/>
<evidence type="ECO:0000256" key="1">
    <source>
        <dbReference type="ARBA" id="ARBA00022679"/>
    </source>
</evidence>
<evidence type="ECO:0000256" key="6">
    <source>
        <dbReference type="SAM" id="MobiDB-lite"/>
    </source>
</evidence>
<comment type="catalytic activity">
    <reaction evidence="5">
        <text>L-seryl-[protein] + acetyl-CoA = O-acetyl-L-seryl-[protein] + CoA</text>
        <dbReference type="Rhea" id="RHEA:59392"/>
        <dbReference type="Rhea" id="RHEA-COMP:9863"/>
        <dbReference type="Rhea" id="RHEA-COMP:15352"/>
        <dbReference type="ChEBI" id="CHEBI:29999"/>
        <dbReference type="ChEBI" id="CHEBI:57287"/>
        <dbReference type="ChEBI" id="CHEBI:57288"/>
        <dbReference type="ChEBI" id="CHEBI:141128"/>
    </reaction>
    <physiologicalReaction direction="left-to-right" evidence="5">
        <dbReference type="Rhea" id="RHEA:59393"/>
    </physiologicalReaction>
</comment>
<feature type="region of interest" description="Disordered" evidence="6">
    <location>
        <begin position="62"/>
        <end position="104"/>
    </location>
</feature>
<comment type="catalytic activity">
    <reaction evidence="4">
        <text>L-threonyl-[protein] + acetyl-CoA = O-acetyl-L-threonyl-[protein] + CoA</text>
        <dbReference type="Rhea" id="RHEA:65340"/>
        <dbReference type="Rhea" id="RHEA-COMP:11060"/>
        <dbReference type="Rhea" id="RHEA-COMP:16780"/>
        <dbReference type="ChEBI" id="CHEBI:30013"/>
        <dbReference type="ChEBI" id="CHEBI:57287"/>
        <dbReference type="ChEBI" id="CHEBI:57288"/>
        <dbReference type="ChEBI" id="CHEBI:141025"/>
    </reaction>
    <physiologicalReaction direction="left-to-right" evidence="4">
        <dbReference type="Rhea" id="RHEA:65341"/>
    </physiologicalReaction>
</comment>
<dbReference type="GO" id="GO:0016746">
    <property type="term" value="F:acyltransferase activity"/>
    <property type="evidence" value="ECO:0007669"/>
    <property type="project" value="UniProtKB-KW"/>
</dbReference>